<sequence length="86" mass="9992">MVLYSYFCTVETQQKNVEVSPQQVPFCLNCILCCDKVLLSFRSFTSIWTKLNYTLGVAKVGSNFKHLRHLLTLYSYIDSFAYVSYL</sequence>
<dbReference type="EMBL" id="GBRH01192191">
    <property type="protein sequence ID" value="JAE05705.1"/>
    <property type="molecule type" value="Transcribed_RNA"/>
</dbReference>
<reference evidence="1" key="2">
    <citation type="journal article" date="2015" name="Data Brief">
        <title>Shoot transcriptome of the giant reed, Arundo donax.</title>
        <authorList>
            <person name="Barrero R.A."/>
            <person name="Guerrero F.D."/>
            <person name="Moolhuijzen P."/>
            <person name="Goolsby J.A."/>
            <person name="Tidwell J."/>
            <person name="Bellgard S.E."/>
            <person name="Bellgard M.I."/>
        </authorList>
    </citation>
    <scope>NUCLEOTIDE SEQUENCE</scope>
    <source>
        <tissue evidence="1">Shoot tissue taken approximately 20 cm above the soil surface</tissue>
    </source>
</reference>
<reference evidence="1" key="1">
    <citation type="submission" date="2014-09" db="EMBL/GenBank/DDBJ databases">
        <authorList>
            <person name="Magalhaes I.L.F."/>
            <person name="Oliveira U."/>
            <person name="Santos F.R."/>
            <person name="Vidigal T.H.D.A."/>
            <person name="Brescovit A.D."/>
            <person name="Santos A.J."/>
        </authorList>
    </citation>
    <scope>NUCLEOTIDE SEQUENCE</scope>
    <source>
        <tissue evidence="1">Shoot tissue taken approximately 20 cm above the soil surface</tissue>
    </source>
</reference>
<organism evidence="1">
    <name type="scientific">Arundo donax</name>
    <name type="common">Giant reed</name>
    <name type="synonym">Donax arundinaceus</name>
    <dbReference type="NCBI Taxonomy" id="35708"/>
    <lineage>
        <taxon>Eukaryota</taxon>
        <taxon>Viridiplantae</taxon>
        <taxon>Streptophyta</taxon>
        <taxon>Embryophyta</taxon>
        <taxon>Tracheophyta</taxon>
        <taxon>Spermatophyta</taxon>
        <taxon>Magnoliopsida</taxon>
        <taxon>Liliopsida</taxon>
        <taxon>Poales</taxon>
        <taxon>Poaceae</taxon>
        <taxon>PACMAD clade</taxon>
        <taxon>Arundinoideae</taxon>
        <taxon>Arundineae</taxon>
        <taxon>Arundo</taxon>
    </lineage>
</organism>
<accession>A0A0A9EY78</accession>
<evidence type="ECO:0000313" key="1">
    <source>
        <dbReference type="EMBL" id="JAE05705.1"/>
    </source>
</evidence>
<proteinExistence type="predicted"/>
<protein>
    <submittedName>
        <fullName evidence="1">Uncharacterized protein</fullName>
    </submittedName>
</protein>
<dbReference type="AlphaFoldDB" id="A0A0A9EY78"/>
<name>A0A0A9EY78_ARUDO</name>